<feature type="chain" id="PRO_5045395199" evidence="6">
    <location>
        <begin position="23"/>
        <end position="652"/>
    </location>
</feature>
<feature type="signal peptide" evidence="6">
    <location>
        <begin position="1"/>
        <end position="22"/>
    </location>
</feature>
<evidence type="ECO:0000256" key="4">
    <source>
        <dbReference type="ARBA" id="ARBA00023125"/>
    </source>
</evidence>
<protein>
    <submittedName>
        <fullName evidence="8">HtaA domain-containing protein</fullName>
    </submittedName>
</protein>
<keyword evidence="9" id="KW-1185">Reference proteome</keyword>
<dbReference type="InterPro" id="IPR036179">
    <property type="entry name" value="Ig-like_dom_sf"/>
</dbReference>
<sequence length="652" mass="66611">MSMPHSGRLAAIAALTVVSVGAGVLAVPAAAAPAPSAISATADARAADARAADARAAAPKSGSASAASPILVTGQAGWGFKASWVRYVTGLGGTVTEAGGATKGAGGVISYPVAYGSVDPAGRDADVRFSGSVTYTVPKHGIDAITLANPRVLLKDGKGTLHMDVTTALAGGAPVATKDVPFATLTASAGALAGSKINWSGITAKLTAKGAETFSNEGQPMYPVGTVLDNLAVSGTVSVPTLTVTQVSGLGAETQVTVTGTGYLPGRGVYLAQTVALPGTGFPSVFGNAAWIRKVGADGTFTTTMKITETFTPGGAPAVDCRTTACFVASFNSHDTGDWMASRSQDVARAVHFGAAEVTTQPKSRTVRSGASAVFTAAARGADSVRWERSTDRGTTWSAIPGAASGTLSVKAAEALESSRYRAVFTNVTGEVTTESATLSVSAVPSRLTSFNAAPEPVAKGEKLTVTGTLQTMGSTDDTWRPLARTSLVIESRPTGGKTWSRAATVTTGTKGTFSAKVTTTKDSDWRARYAGTADRAASVSSTDNVDVRLRTAVSGFNASPEPVRKGRTITASGTLRNLDGSWKDAASQSVTIWFKADGAKSWSRQATVRTNGKGKFSKAFTAKKDGNWRAEFVATPSRLGSVSGSDWVDVR</sequence>
<keyword evidence="6" id="KW-0732">Signal</keyword>
<keyword evidence="4" id="KW-0238">DNA-binding</keyword>
<keyword evidence="5" id="KW-1015">Disulfide bond</keyword>
<evidence type="ECO:0000256" key="1">
    <source>
        <dbReference type="ARBA" id="ARBA00010648"/>
    </source>
</evidence>
<accession>A0ABQ5PAH2</accession>
<dbReference type="EMBL" id="BSBI01000021">
    <property type="protein sequence ID" value="GLF99547.1"/>
    <property type="molecule type" value="Genomic_DNA"/>
</dbReference>
<evidence type="ECO:0000259" key="7">
    <source>
        <dbReference type="Pfam" id="PF04213"/>
    </source>
</evidence>
<dbReference type="Gene3D" id="2.60.40.10">
    <property type="entry name" value="Immunoglobulins"/>
    <property type="match status" value="1"/>
</dbReference>
<dbReference type="Gene3D" id="2.60.40.230">
    <property type="entry name" value="Neocarzinostatin-like"/>
    <property type="match status" value="1"/>
</dbReference>
<evidence type="ECO:0000256" key="3">
    <source>
        <dbReference type="ARBA" id="ARBA00023022"/>
    </source>
</evidence>
<organism evidence="8 9">
    <name type="scientific">Streptomyces yaizuensis</name>
    <dbReference type="NCBI Taxonomy" id="2989713"/>
    <lineage>
        <taxon>Bacteria</taxon>
        <taxon>Bacillati</taxon>
        <taxon>Actinomycetota</taxon>
        <taxon>Actinomycetes</taxon>
        <taxon>Kitasatosporales</taxon>
        <taxon>Streptomycetaceae</taxon>
        <taxon>Streptomyces</taxon>
    </lineage>
</organism>
<evidence type="ECO:0000256" key="5">
    <source>
        <dbReference type="ARBA" id="ARBA00023157"/>
    </source>
</evidence>
<dbReference type="Pfam" id="PF04213">
    <property type="entry name" value="HtaA"/>
    <property type="match status" value="1"/>
</dbReference>
<gene>
    <name evidence="8" type="ORF">SYYSPA8_34640</name>
</gene>
<evidence type="ECO:0000313" key="8">
    <source>
        <dbReference type="EMBL" id="GLF99547.1"/>
    </source>
</evidence>
<proteinExistence type="inferred from homology"/>
<name>A0ABQ5PAH2_9ACTN</name>
<dbReference type="SUPFAM" id="SSF49319">
    <property type="entry name" value="Actinoxanthin-like"/>
    <property type="match status" value="1"/>
</dbReference>
<comment type="caution">
    <text evidence="8">The sequence shown here is derived from an EMBL/GenBank/DDBJ whole genome shotgun (WGS) entry which is preliminary data.</text>
</comment>
<keyword evidence="2" id="KW-0929">Antimicrobial</keyword>
<evidence type="ECO:0000256" key="2">
    <source>
        <dbReference type="ARBA" id="ARBA00022529"/>
    </source>
</evidence>
<dbReference type="InterPro" id="IPR002186">
    <property type="entry name" value="Neocarzinostatin_fam"/>
</dbReference>
<dbReference type="Proteomes" id="UP001291653">
    <property type="component" value="Unassembled WGS sequence"/>
</dbReference>
<keyword evidence="3" id="KW-0044">Antibiotic</keyword>
<evidence type="ECO:0000256" key="6">
    <source>
        <dbReference type="SAM" id="SignalP"/>
    </source>
</evidence>
<dbReference type="InterPro" id="IPR007331">
    <property type="entry name" value="Htaa"/>
</dbReference>
<dbReference type="SUPFAM" id="SSF48726">
    <property type="entry name" value="Immunoglobulin"/>
    <property type="match status" value="1"/>
</dbReference>
<dbReference type="InterPro" id="IPR027273">
    <property type="entry name" value="Neocarzinostatin-like"/>
</dbReference>
<feature type="domain" description="Htaa" evidence="7">
    <location>
        <begin position="74"/>
        <end position="233"/>
    </location>
</feature>
<evidence type="ECO:0000313" key="9">
    <source>
        <dbReference type="Proteomes" id="UP001291653"/>
    </source>
</evidence>
<reference evidence="8 9" key="1">
    <citation type="submission" date="2022-10" db="EMBL/GenBank/DDBJ databases">
        <title>Draft genome sequence of Streptomyces sp. YSPA8.</title>
        <authorList>
            <person name="Moriuchi R."/>
            <person name="Dohra H."/>
            <person name="Yamamura H."/>
            <person name="Kodani S."/>
        </authorList>
    </citation>
    <scope>NUCLEOTIDE SEQUENCE [LARGE SCALE GENOMIC DNA]</scope>
    <source>
        <strain evidence="8 9">YSPA8</strain>
    </source>
</reference>
<dbReference type="RefSeq" id="WP_323451485.1">
    <property type="nucleotide sequence ID" value="NZ_BSBI01000021.1"/>
</dbReference>
<comment type="similarity">
    <text evidence="1">Belongs to the neocarzinostatin family.</text>
</comment>
<dbReference type="InterPro" id="IPR013783">
    <property type="entry name" value="Ig-like_fold"/>
</dbReference>
<dbReference type="Pfam" id="PF00960">
    <property type="entry name" value="Neocarzinostat"/>
    <property type="match status" value="1"/>
</dbReference>